<gene>
    <name evidence="11" type="ORF">SAMN02745947_01864</name>
</gene>
<evidence type="ECO:0000256" key="2">
    <source>
        <dbReference type="ARBA" id="ARBA00007783"/>
    </source>
</evidence>
<comment type="similarity">
    <text evidence="2">Belongs to the ABC-2 integral membrane protein family.</text>
</comment>
<accession>A0ABY1M8Z8</accession>
<feature type="transmembrane region" description="Helical" evidence="9">
    <location>
        <begin position="83"/>
        <end position="103"/>
    </location>
</feature>
<dbReference type="PANTHER" id="PTHR30413:SF10">
    <property type="entry name" value="CAPSULE POLYSACCHARIDE EXPORT INNER-MEMBRANE PROTEIN CTRC"/>
    <property type="match status" value="1"/>
</dbReference>
<feature type="transmembrane region" description="Helical" evidence="9">
    <location>
        <begin position="281"/>
        <end position="302"/>
    </location>
</feature>
<dbReference type="EMBL" id="FXAV01000003">
    <property type="protein sequence ID" value="SMG28511.1"/>
    <property type="molecule type" value="Genomic_DNA"/>
</dbReference>
<evidence type="ECO:0000256" key="6">
    <source>
        <dbReference type="ARBA" id="ARBA00022989"/>
    </source>
</evidence>
<keyword evidence="7 9" id="KW-0472">Membrane</keyword>
<feature type="transmembrane region" description="Helical" evidence="9">
    <location>
        <begin position="115"/>
        <end position="140"/>
    </location>
</feature>
<keyword evidence="5 9" id="KW-0812">Transmembrane</keyword>
<feature type="transmembrane region" description="Helical" evidence="9">
    <location>
        <begin position="189"/>
        <end position="215"/>
    </location>
</feature>
<organism evidence="11 12">
    <name type="scientific">Rhodococcus rhodochrous J3</name>
    <dbReference type="NCBI Taxonomy" id="903528"/>
    <lineage>
        <taxon>Bacteria</taxon>
        <taxon>Bacillati</taxon>
        <taxon>Actinomycetota</taxon>
        <taxon>Actinomycetes</taxon>
        <taxon>Mycobacteriales</taxon>
        <taxon>Nocardiaceae</taxon>
        <taxon>Rhodococcus</taxon>
    </lineage>
</organism>
<comment type="caution">
    <text evidence="11">The sequence shown here is derived from an EMBL/GenBank/DDBJ whole genome shotgun (WGS) entry which is preliminary data.</text>
</comment>
<keyword evidence="3" id="KW-0813">Transport</keyword>
<evidence type="ECO:0000256" key="7">
    <source>
        <dbReference type="ARBA" id="ARBA00023136"/>
    </source>
</evidence>
<evidence type="ECO:0000313" key="11">
    <source>
        <dbReference type="EMBL" id="SMG28511.1"/>
    </source>
</evidence>
<keyword evidence="6 9" id="KW-1133">Transmembrane helix</keyword>
<feature type="region of interest" description="Disordered" evidence="8">
    <location>
        <begin position="1"/>
        <end position="20"/>
    </location>
</feature>
<dbReference type="Proteomes" id="UP000193566">
    <property type="component" value="Unassembled WGS sequence"/>
</dbReference>
<feature type="transmembrane region" description="Helical" evidence="9">
    <location>
        <begin position="222"/>
        <end position="241"/>
    </location>
</feature>
<keyword evidence="12" id="KW-1185">Reference proteome</keyword>
<protein>
    <submittedName>
        <fullName evidence="11">ABC-2 type transport system permease protein</fullName>
    </submittedName>
</protein>
<feature type="transmembrane region" description="Helical" evidence="9">
    <location>
        <begin position="161"/>
        <end position="183"/>
    </location>
</feature>
<evidence type="ECO:0000259" key="10">
    <source>
        <dbReference type="Pfam" id="PF01061"/>
    </source>
</evidence>
<feature type="domain" description="ABC-2 type transporter transmembrane" evidence="10">
    <location>
        <begin position="67"/>
        <end position="272"/>
    </location>
</feature>
<dbReference type="PANTHER" id="PTHR30413">
    <property type="entry name" value="INNER MEMBRANE TRANSPORT PERMEASE"/>
    <property type="match status" value="1"/>
</dbReference>
<keyword evidence="4" id="KW-1003">Cell membrane</keyword>
<evidence type="ECO:0000256" key="9">
    <source>
        <dbReference type="SAM" id="Phobius"/>
    </source>
</evidence>
<reference evidence="11 12" key="1">
    <citation type="submission" date="2017-04" db="EMBL/GenBank/DDBJ databases">
        <authorList>
            <person name="Varghese N."/>
            <person name="Submissions S."/>
        </authorList>
    </citation>
    <scope>NUCLEOTIDE SEQUENCE [LARGE SCALE GENOMIC DNA]</scope>
    <source>
        <strain evidence="11 12">J3</strain>
    </source>
</reference>
<evidence type="ECO:0000256" key="3">
    <source>
        <dbReference type="ARBA" id="ARBA00022448"/>
    </source>
</evidence>
<evidence type="ECO:0000256" key="4">
    <source>
        <dbReference type="ARBA" id="ARBA00022475"/>
    </source>
</evidence>
<proteinExistence type="inferred from homology"/>
<evidence type="ECO:0000256" key="1">
    <source>
        <dbReference type="ARBA" id="ARBA00004651"/>
    </source>
</evidence>
<comment type="subcellular location">
    <subcellularLocation>
        <location evidence="1">Cell membrane</location>
        <topology evidence="1">Multi-pass membrane protein</topology>
    </subcellularLocation>
</comment>
<evidence type="ECO:0000256" key="5">
    <source>
        <dbReference type="ARBA" id="ARBA00022692"/>
    </source>
</evidence>
<name>A0ABY1M8Z8_RHORH</name>
<dbReference type="InterPro" id="IPR013525">
    <property type="entry name" value="ABC2_TM"/>
</dbReference>
<sequence>MQDRQDLHTHGGPVDPAPRQVTFVPRVGSGPVSDALTVDDEPIESSSRSFRRAFQDLREGFNHRELWLLLGWQDIKQRYRRSVLGPFWITIATGVSAIAMGVLYGTLFNLDVPEFLPYVALGFIIWNLIQGSILEGADVFMSNEGLIKQLPTPLSVHVYRLVWRQMILFAHNIVIYIGIFIFFPRQLYWTAFLAIPALALIAINAVWVSLVFGILATRYRDIAPLLGSIVQLLFFMTPIIWTEKTLEGTGNEGRARIAEINPLYHFLDIVRTPLLGGDQQFYHWVIVLIITVVGWGIALLALRNYRSRVAYWV</sequence>
<dbReference type="Pfam" id="PF01061">
    <property type="entry name" value="ABC2_membrane"/>
    <property type="match status" value="1"/>
</dbReference>
<evidence type="ECO:0000256" key="8">
    <source>
        <dbReference type="SAM" id="MobiDB-lite"/>
    </source>
</evidence>
<evidence type="ECO:0000313" key="12">
    <source>
        <dbReference type="Proteomes" id="UP000193566"/>
    </source>
</evidence>